<gene>
    <name evidence="10" type="primary">trxA</name>
    <name evidence="10" type="ORF">TPPER_00041</name>
</gene>
<dbReference type="RefSeq" id="WP_099336785.1">
    <property type="nucleotide sequence ID" value="NZ_MKGN01000004.1"/>
</dbReference>
<evidence type="ECO:0000256" key="6">
    <source>
        <dbReference type="NCBIfam" id="TIGR01068"/>
    </source>
</evidence>
<dbReference type="InterPro" id="IPR013766">
    <property type="entry name" value="Thioredoxin_domain"/>
</dbReference>
<dbReference type="GO" id="GO:0015035">
    <property type="term" value="F:protein-disulfide reductase activity"/>
    <property type="evidence" value="ECO:0007669"/>
    <property type="project" value="UniProtKB-UniRule"/>
</dbReference>
<feature type="domain" description="Thioredoxin" evidence="9">
    <location>
        <begin position="1"/>
        <end position="110"/>
    </location>
</feature>
<dbReference type="PANTHER" id="PTHR45663:SF11">
    <property type="entry name" value="GEO12009P1"/>
    <property type="match status" value="1"/>
</dbReference>
<dbReference type="OrthoDB" id="9790390at2"/>
<dbReference type="CDD" id="cd02947">
    <property type="entry name" value="TRX_family"/>
    <property type="match status" value="1"/>
</dbReference>
<sequence>MSNYNITHLNDECFDKKIKELKGLGLVVFWAEWCGSCKLMFSVLNELIKELNIKVSIAKVNIDENNITAVKYEIRSIPTLLLFHDGKLIDNKIGALSKEQLKELITKGLNSN</sequence>
<reference evidence="10 11" key="1">
    <citation type="journal article" date="2017" name="ISME J.">
        <title>Tremblaya phenacola PPER: an evolutionary beta-gammaproteobacterium collage.</title>
        <authorList>
            <person name="Gil R."/>
            <person name="Vargas-Chavez C."/>
            <person name="Lopez-Madrigal S."/>
            <person name="Santos-Garcia D."/>
            <person name="Latorre A."/>
            <person name="Moya A."/>
        </authorList>
    </citation>
    <scope>NUCLEOTIDE SEQUENCE [LARGE SCALE GENOMIC DNA]</scope>
    <source>
        <strain evidence="10 11">PPER</strain>
    </source>
</reference>
<protein>
    <recommendedName>
        <fullName evidence="6 7">Thioredoxin</fullName>
    </recommendedName>
</protein>
<keyword evidence="4 8" id="KW-1015">Disulfide bond</keyword>
<evidence type="ECO:0000256" key="4">
    <source>
        <dbReference type="ARBA" id="ARBA00023157"/>
    </source>
</evidence>
<keyword evidence="2" id="KW-0813">Transport</keyword>
<proteinExistence type="inferred from homology"/>
<evidence type="ECO:0000256" key="5">
    <source>
        <dbReference type="ARBA" id="ARBA00023284"/>
    </source>
</evidence>
<dbReference type="AlphaFoldDB" id="A0A2G0V786"/>
<evidence type="ECO:0000256" key="1">
    <source>
        <dbReference type="ARBA" id="ARBA00008987"/>
    </source>
</evidence>
<dbReference type="PRINTS" id="PR00421">
    <property type="entry name" value="THIOREDOXIN"/>
</dbReference>
<keyword evidence="11" id="KW-1185">Reference proteome</keyword>
<organism evidence="10 11">
    <name type="scientific">Candidatus Tremblayella phenacoccinincola</name>
    <dbReference type="NCBI Taxonomy" id="1010676"/>
    <lineage>
        <taxon>Bacteria</taxon>
        <taxon>Pseudomonadati</taxon>
        <taxon>Pseudomonadota</taxon>
        <taxon>Betaproteobacteria</taxon>
        <taxon>Candidatus Tremblayella</taxon>
    </lineage>
</organism>
<dbReference type="Pfam" id="PF00085">
    <property type="entry name" value="Thioredoxin"/>
    <property type="match status" value="1"/>
</dbReference>
<dbReference type="InterPro" id="IPR036249">
    <property type="entry name" value="Thioredoxin-like_sf"/>
</dbReference>
<dbReference type="PIRSF" id="PIRSF000077">
    <property type="entry name" value="Thioredoxin"/>
    <property type="match status" value="1"/>
</dbReference>
<keyword evidence="3" id="KW-0249">Electron transport</keyword>
<evidence type="ECO:0000313" key="11">
    <source>
        <dbReference type="Proteomes" id="UP000222818"/>
    </source>
</evidence>
<accession>A0A2G0V786</accession>
<evidence type="ECO:0000259" key="9">
    <source>
        <dbReference type="PROSITE" id="PS51352"/>
    </source>
</evidence>
<evidence type="ECO:0000313" key="10">
    <source>
        <dbReference type="EMBL" id="PHN16336.1"/>
    </source>
</evidence>
<keyword evidence="5 8" id="KW-0676">Redox-active center</keyword>
<evidence type="ECO:0000256" key="7">
    <source>
        <dbReference type="PIRNR" id="PIRNR000077"/>
    </source>
</evidence>
<dbReference type="Gene3D" id="3.40.30.10">
    <property type="entry name" value="Glutaredoxin"/>
    <property type="match status" value="1"/>
</dbReference>
<dbReference type="FunFam" id="3.40.30.10:FF:000001">
    <property type="entry name" value="Thioredoxin"/>
    <property type="match status" value="1"/>
</dbReference>
<comment type="similarity">
    <text evidence="1 7">Belongs to the thioredoxin family.</text>
</comment>
<evidence type="ECO:0000256" key="3">
    <source>
        <dbReference type="ARBA" id="ARBA00022982"/>
    </source>
</evidence>
<dbReference type="EMBL" id="MKGN01000004">
    <property type="protein sequence ID" value="PHN16336.1"/>
    <property type="molecule type" value="Genomic_DNA"/>
</dbReference>
<evidence type="ECO:0000256" key="8">
    <source>
        <dbReference type="PIRSR" id="PIRSR000077-4"/>
    </source>
</evidence>
<evidence type="ECO:0000256" key="2">
    <source>
        <dbReference type="ARBA" id="ARBA00022448"/>
    </source>
</evidence>
<name>A0A2G0V786_9PROT</name>
<dbReference type="InterPro" id="IPR017937">
    <property type="entry name" value="Thioredoxin_CS"/>
</dbReference>
<dbReference type="PROSITE" id="PS51352">
    <property type="entry name" value="THIOREDOXIN_2"/>
    <property type="match status" value="1"/>
</dbReference>
<dbReference type="SUPFAM" id="SSF52833">
    <property type="entry name" value="Thioredoxin-like"/>
    <property type="match status" value="1"/>
</dbReference>
<dbReference type="PANTHER" id="PTHR45663">
    <property type="entry name" value="GEO12009P1"/>
    <property type="match status" value="1"/>
</dbReference>
<comment type="caution">
    <text evidence="10">The sequence shown here is derived from an EMBL/GenBank/DDBJ whole genome shotgun (WGS) entry which is preliminary data.</text>
</comment>
<dbReference type="Proteomes" id="UP000222818">
    <property type="component" value="Unassembled WGS sequence"/>
</dbReference>
<dbReference type="GO" id="GO:0005737">
    <property type="term" value="C:cytoplasm"/>
    <property type="evidence" value="ECO:0007669"/>
    <property type="project" value="TreeGrafter"/>
</dbReference>
<dbReference type="PROSITE" id="PS00194">
    <property type="entry name" value="THIOREDOXIN_1"/>
    <property type="match status" value="1"/>
</dbReference>
<dbReference type="InterPro" id="IPR005746">
    <property type="entry name" value="Thioredoxin"/>
</dbReference>
<dbReference type="NCBIfam" id="TIGR01068">
    <property type="entry name" value="thioredoxin"/>
    <property type="match status" value="1"/>
</dbReference>
<feature type="disulfide bond" description="Redox-active" evidence="8">
    <location>
        <begin position="34"/>
        <end position="37"/>
    </location>
</feature>